<evidence type="ECO:0000256" key="1">
    <source>
        <dbReference type="ARBA" id="ARBA00006484"/>
    </source>
</evidence>
<dbReference type="PRINTS" id="PR00081">
    <property type="entry name" value="GDHRDH"/>
</dbReference>
<dbReference type="InterPro" id="IPR036291">
    <property type="entry name" value="NAD(P)-bd_dom_sf"/>
</dbReference>
<evidence type="ECO:0000313" key="3">
    <source>
        <dbReference type="EMBL" id="CAI4215986.1"/>
    </source>
</evidence>
<dbReference type="Proteomes" id="UP000838763">
    <property type="component" value="Unassembled WGS sequence"/>
</dbReference>
<proteinExistence type="inferred from homology"/>
<comment type="similarity">
    <text evidence="1">Belongs to the short-chain dehydrogenases/reductases (SDR) family.</text>
</comment>
<dbReference type="SUPFAM" id="SSF51735">
    <property type="entry name" value="NAD(P)-binding Rossmann-fold domains"/>
    <property type="match status" value="1"/>
</dbReference>
<dbReference type="EMBL" id="CALLCH030000014">
    <property type="protein sequence ID" value="CAI4215986.1"/>
    <property type="molecule type" value="Genomic_DNA"/>
</dbReference>
<protein>
    <submittedName>
        <fullName evidence="3">Uncharacterized protein</fullName>
    </submittedName>
</protein>
<dbReference type="PANTHER" id="PTHR43180">
    <property type="entry name" value="3-OXOACYL-(ACYL-CARRIER-PROTEIN) REDUCTASE (AFU_ORTHOLOGUE AFUA_6G11210)"/>
    <property type="match status" value="1"/>
</dbReference>
<comment type="caution">
    <text evidence="3">The sequence shown here is derived from an EMBL/GenBank/DDBJ whole genome shotgun (WGS) entry which is preliminary data.</text>
</comment>
<dbReference type="AlphaFoldDB" id="A0A9P1H630"/>
<dbReference type="GO" id="GO:0016491">
    <property type="term" value="F:oxidoreductase activity"/>
    <property type="evidence" value="ECO:0007669"/>
    <property type="project" value="UniProtKB-KW"/>
</dbReference>
<sequence length="203" mass="21391">MESKTVLDVDVDENGRPLESTEALRVLDVNLKGTLNTLRLGLFYLGKNPQTANGSRGSITLVTSTSGYFGTTGNSAYVASKHGVVGLLRASQLKAASLGVRVNGIAPCYTPTFITAGFGTSITDAGIETNTPEHVGQAIAVASLDETRRGTCCLVAGKYLRELESTQKQLMGDWLGQDAADMLAEFGRFLANTGGYRLPPSVG</sequence>
<dbReference type="Gene3D" id="3.40.50.720">
    <property type="entry name" value="NAD(P)-binding Rossmann-like Domain"/>
    <property type="match status" value="1"/>
</dbReference>
<organism evidence="3 4">
    <name type="scientific">Parascedosporium putredinis</name>
    <dbReference type="NCBI Taxonomy" id="1442378"/>
    <lineage>
        <taxon>Eukaryota</taxon>
        <taxon>Fungi</taxon>
        <taxon>Dikarya</taxon>
        <taxon>Ascomycota</taxon>
        <taxon>Pezizomycotina</taxon>
        <taxon>Sordariomycetes</taxon>
        <taxon>Hypocreomycetidae</taxon>
        <taxon>Microascales</taxon>
        <taxon>Microascaceae</taxon>
        <taxon>Parascedosporium</taxon>
    </lineage>
</organism>
<dbReference type="Pfam" id="PF00106">
    <property type="entry name" value="adh_short"/>
    <property type="match status" value="1"/>
</dbReference>
<dbReference type="OrthoDB" id="37659at2759"/>
<dbReference type="InterPro" id="IPR002347">
    <property type="entry name" value="SDR_fam"/>
</dbReference>
<reference evidence="3" key="1">
    <citation type="submission" date="2022-11" db="EMBL/GenBank/DDBJ databases">
        <authorList>
            <person name="Scott C."/>
            <person name="Bruce N."/>
        </authorList>
    </citation>
    <scope>NUCLEOTIDE SEQUENCE</scope>
</reference>
<gene>
    <name evidence="3" type="ORF">PPNO1_LOCUS5658</name>
</gene>
<dbReference type="PANTHER" id="PTHR43180:SF11">
    <property type="entry name" value="NAD(P)-BINDING PROTEIN"/>
    <property type="match status" value="1"/>
</dbReference>
<evidence type="ECO:0000313" key="4">
    <source>
        <dbReference type="Proteomes" id="UP000838763"/>
    </source>
</evidence>
<accession>A0A9P1H630</accession>
<evidence type="ECO:0000256" key="2">
    <source>
        <dbReference type="ARBA" id="ARBA00023002"/>
    </source>
</evidence>
<keyword evidence="2" id="KW-0560">Oxidoreductase</keyword>
<name>A0A9P1H630_9PEZI</name>
<keyword evidence="4" id="KW-1185">Reference proteome</keyword>